<gene>
    <name evidence="1" type="ORF">EVAR_31720_1</name>
</gene>
<protein>
    <submittedName>
        <fullName evidence="1">Retrovirus-related Pol polyprotein from type-1 retrotransposable element R1 4</fullName>
    </submittedName>
</protein>
<dbReference type="OrthoDB" id="7382669at2759"/>
<name>A0A4C1YMB4_EUMVA</name>
<dbReference type="AlphaFoldDB" id="A0A4C1YMB4"/>
<dbReference type="Proteomes" id="UP000299102">
    <property type="component" value="Unassembled WGS sequence"/>
</dbReference>
<evidence type="ECO:0000313" key="1">
    <source>
        <dbReference type="EMBL" id="GBP77288.1"/>
    </source>
</evidence>
<reference evidence="1 2" key="1">
    <citation type="journal article" date="2019" name="Commun. Biol.">
        <title>The bagworm genome reveals a unique fibroin gene that provides high tensile strength.</title>
        <authorList>
            <person name="Kono N."/>
            <person name="Nakamura H."/>
            <person name="Ohtoshi R."/>
            <person name="Tomita M."/>
            <person name="Numata K."/>
            <person name="Arakawa K."/>
        </authorList>
    </citation>
    <scope>NUCLEOTIDE SEQUENCE [LARGE SCALE GENOMIC DNA]</scope>
</reference>
<evidence type="ECO:0000313" key="2">
    <source>
        <dbReference type="Proteomes" id="UP000299102"/>
    </source>
</evidence>
<comment type="caution">
    <text evidence="1">The sequence shown here is derived from an EMBL/GenBank/DDBJ whole genome shotgun (WGS) entry which is preliminary data.</text>
</comment>
<keyword evidence="2" id="KW-1185">Reference proteome</keyword>
<dbReference type="EMBL" id="BGZK01001325">
    <property type="protein sequence ID" value="GBP77288.1"/>
    <property type="molecule type" value="Genomic_DNA"/>
</dbReference>
<sequence>MIVEWQKNWDAEMNGRELYRYFPDVSARLSFDWVEPDYQTSQLLTGHGCFRKRLYDLGLNETSMCLCEQTDEDMHHVLWSCPLYDDIRSVMLSGIEVLQVGPGILCGSCRHTGELQTVGRIRACMARIAWRPKVKRRQEAFKREDQKLTRVLGNEVRFCGVQALNKEICDQGHGTEIQK</sequence>
<organism evidence="1 2">
    <name type="scientific">Eumeta variegata</name>
    <name type="common">Bagworm moth</name>
    <name type="synonym">Eumeta japonica</name>
    <dbReference type="NCBI Taxonomy" id="151549"/>
    <lineage>
        <taxon>Eukaryota</taxon>
        <taxon>Metazoa</taxon>
        <taxon>Ecdysozoa</taxon>
        <taxon>Arthropoda</taxon>
        <taxon>Hexapoda</taxon>
        <taxon>Insecta</taxon>
        <taxon>Pterygota</taxon>
        <taxon>Neoptera</taxon>
        <taxon>Endopterygota</taxon>
        <taxon>Lepidoptera</taxon>
        <taxon>Glossata</taxon>
        <taxon>Ditrysia</taxon>
        <taxon>Tineoidea</taxon>
        <taxon>Psychidae</taxon>
        <taxon>Oiketicinae</taxon>
        <taxon>Eumeta</taxon>
    </lineage>
</organism>
<proteinExistence type="predicted"/>
<accession>A0A4C1YMB4</accession>